<sequence length="427" mass="45631">MTDTHPRFSRRALLGATGAGLAAGAAAGVAGSSAMGATDTHSSDVVRFRGTHQAGITTPVQDRLHFAAFDVITDSRAELTDLLRRWTVAADRMCRGEETVAGGAVGGGPYRPPSDTGEALGLSPLSLTLTIGFGPGLFGATADAPQQQDRFGLGDRRPACLAELPAFPKDAIEPSRSHGDICIQACADDPQVAVHAVRNLARLGVGVVSVRWSQLGFGRTSSTTTAQATPRNMFGFKDGTANVKADQSDLLDRWVWVHHDDNPTAARWMTGGSYLVARRIRMYIEPWDRASLSEQEQVVGRSKGSGAPLGATAEFDTPDFRLTSAGTPLIARTAHIRLAHPDSLGGVRLLRRGYNFTDGSDGFGHLDAGLFFIAYCRDPQAQFVPMQHALAAKDAMMEYITHNGSALFACPPGLAADEWWGQRLFDD</sequence>
<dbReference type="EC" id="1.11.1.-" evidence="13"/>
<dbReference type="InterPro" id="IPR048327">
    <property type="entry name" value="Dyp_perox_N"/>
</dbReference>
<evidence type="ECO:0000313" key="17">
    <source>
        <dbReference type="Proteomes" id="UP000186218"/>
    </source>
</evidence>
<dbReference type="Proteomes" id="UP000186218">
    <property type="component" value="Unassembled WGS sequence"/>
</dbReference>
<evidence type="ECO:0000256" key="9">
    <source>
        <dbReference type="ARBA" id="ARBA00025737"/>
    </source>
</evidence>
<name>A0A1N7G9Y9_9NOCA</name>
<dbReference type="STRING" id="1344003.SAMN05445060_2647"/>
<dbReference type="NCBIfam" id="TIGR01412">
    <property type="entry name" value="tat_substr_1"/>
    <property type="match status" value="1"/>
</dbReference>
<dbReference type="InterPro" id="IPR006311">
    <property type="entry name" value="TAT_signal"/>
</dbReference>
<dbReference type="PANTHER" id="PTHR30521">
    <property type="entry name" value="DEFERROCHELATASE/PEROXIDASE"/>
    <property type="match status" value="1"/>
</dbReference>
<accession>A0A1N7G9Y9</accession>
<evidence type="ECO:0000256" key="8">
    <source>
        <dbReference type="ARBA" id="ARBA00023239"/>
    </source>
</evidence>
<keyword evidence="17" id="KW-1185">Reference proteome</keyword>
<comment type="function">
    <text evidence="13">Involved in the recovery of exogenous heme iron. Extracts iron from heme while preserving the protoporphyrin ring intact.</text>
</comment>
<dbReference type="GO" id="GO:0030313">
    <property type="term" value="C:cell envelope"/>
    <property type="evidence" value="ECO:0007669"/>
    <property type="project" value="UniProtKB-SubCell"/>
</dbReference>
<comment type="catalytic activity">
    <reaction evidence="12">
        <text>heme b + 2 H(+) = protoporphyrin IX + Fe(2+)</text>
        <dbReference type="Rhea" id="RHEA:22584"/>
        <dbReference type="ChEBI" id="CHEBI:15378"/>
        <dbReference type="ChEBI" id="CHEBI:29033"/>
        <dbReference type="ChEBI" id="CHEBI:57306"/>
        <dbReference type="ChEBI" id="CHEBI:60344"/>
        <dbReference type="EC" id="4.98.1.1"/>
    </reaction>
    <physiologicalReaction direction="left-to-right" evidence="12">
        <dbReference type="Rhea" id="RHEA:22585"/>
    </physiologicalReaction>
</comment>
<evidence type="ECO:0000256" key="7">
    <source>
        <dbReference type="ARBA" id="ARBA00023004"/>
    </source>
</evidence>
<dbReference type="GO" id="GO:0033212">
    <property type="term" value="P:iron import into cell"/>
    <property type="evidence" value="ECO:0007669"/>
    <property type="project" value="InterPro"/>
</dbReference>
<dbReference type="PROSITE" id="PS51318">
    <property type="entry name" value="TAT"/>
    <property type="match status" value="1"/>
</dbReference>
<dbReference type="OrthoDB" id="9781066at2"/>
<gene>
    <name evidence="16" type="ORF">SAMN05445060_2647</name>
</gene>
<dbReference type="GO" id="GO:0020037">
    <property type="term" value="F:heme binding"/>
    <property type="evidence" value="ECO:0007669"/>
    <property type="project" value="InterPro"/>
</dbReference>
<keyword evidence="6 13" id="KW-0560">Oxidoreductase</keyword>
<dbReference type="PROSITE" id="PS51404">
    <property type="entry name" value="DYP_PEROXIDASE"/>
    <property type="match status" value="1"/>
</dbReference>
<keyword evidence="3 13" id="KW-0349">Heme</keyword>
<evidence type="ECO:0000256" key="6">
    <source>
        <dbReference type="ARBA" id="ARBA00023002"/>
    </source>
</evidence>
<dbReference type="Pfam" id="PF20628">
    <property type="entry name" value="Dyp_perox_C"/>
    <property type="match status" value="1"/>
</dbReference>
<evidence type="ECO:0000256" key="10">
    <source>
        <dbReference type="ARBA" id="ARBA00033771"/>
    </source>
</evidence>
<feature type="domain" description="Dyp-type peroxidase C-terminal" evidence="15">
    <location>
        <begin position="229"/>
        <end position="413"/>
    </location>
</feature>
<comment type="cofactor">
    <cofactor evidence="13">
        <name>heme b</name>
        <dbReference type="ChEBI" id="CHEBI:60344"/>
    </cofactor>
    <text evidence="13">Binds 1 heme b (iron(II)-protoporphyrin IX) group non-covalently per subunit.</text>
</comment>
<dbReference type="InterPro" id="IPR048328">
    <property type="entry name" value="Dyp_perox_C"/>
</dbReference>
<proteinExistence type="inferred from homology"/>
<dbReference type="InterPro" id="IPR006313">
    <property type="entry name" value="EfeB/EfeN"/>
</dbReference>
<dbReference type="NCBIfam" id="TIGR01413">
    <property type="entry name" value="Dyp_perox_fam"/>
    <property type="match status" value="1"/>
</dbReference>
<dbReference type="GO" id="GO:0004601">
    <property type="term" value="F:peroxidase activity"/>
    <property type="evidence" value="ECO:0007669"/>
    <property type="project" value="UniProtKB-KW"/>
</dbReference>
<evidence type="ECO:0000256" key="11">
    <source>
        <dbReference type="ARBA" id="ARBA00033775"/>
    </source>
</evidence>
<feature type="signal peptide" evidence="13">
    <location>
        <begin position="1"/>
        <end position="27"/>
    </location>
</feature>
<keyword evidence="5 13" id="KW-0732">Signal</keyword>
<keyword evidence="2 13" id="KW-0575">Peroxidase</keyword>
<evidence type="ECO:0000256" key="5">
    <source>
        <dbReference type="ARBA" id="ARBA00022729"/>
    </source>
</evidence>
<evidence type="ECO:0000256" key="12">
    <source>
        <dbReference type="ARBA" id="ARBA00048856"/>
    </source>
</evidence>
<comment type="subcellular location">
    <subcellularLocation>
        <location evidence="1">Cell envelope</location>
    </subcellularLocation>
</comment>
<evidence type="ECO:0000256" key="2">
    <source>
        <dbReference type="ARBA" id="ARBA00022559"/>
    </source>
</evidence>
<dbReference type="InterPro" id="IPR006314">
    <property type="entry name" value="Dyp_peroxidase"/>
</dbReference>
<evidence type="ECO:0000256" key="1">
    <source>
        <dbReference type="ARBA" id="ARBA00004196"/>
    </source>
</evidence>
<organism evidence="16 17">
    <name type="scientific">Williamsia sterculiae</name>
    <dbReference type="NCBI Taxonomy" id="1344003"/>
    <lineage>
        <taxon>Bacteria</taxon>
        <taxon>Bacillati</taxon>
        <taxon>Actinomycetota</taxon>
        <taxon>Actinomycetes</taxon>
        <taxon>Mycobacteriales</taxon>
        <taxon>Nocardiaceae</taxon>
        <taxon>Williamsia</taxon>
    </lineage>
</organism>
<dbReference type="GO" id="GO:0005829">
    <property type="term" value="C:cytosol"/>
    <property type="evidence" value="ECO:0007669"/>
    <property type="project" value="TreeGrafter"/>
</dbReference>
<feature type="domain" description="Dyp-type peroxidase N-terminal" evidence="14">
    <location>
        <begin position="53"/>
        <end position="217"/>
    </location>
</feature>
<evidence type="ECO:0000313" key="16">
    <source>
        <dbReference type="EMBL" id="SIS09435.1"/>
    </source>
</evidence>
<dbReference type="SUPFAM" id="SSF54909">
    <property type="entry name" value="Dimeric alpha+beta barrel"/>
    <property type="match status" value="1"/>
</dbReference>
<evidence type="ECO:0000256" key="13">
    <source>
        <dbReference type="RuleBase" id="RU365017"/>
    </source>
</evidence>
<dbReference type="PANTHER" id="PTHR30521:SF4">
    <property type="entry name" value="DEFERROCHELATASE"/>
    <property type="match status" value="1"/>
</dbReference>
<evidence type="ECO:0000259" key="14">
    <source>
        <dbReference type="Pfam" id="PF04261"/>
    </source>
</evidence>
<dbReference type="AlphaFoldDB" id="A0A1N7G9Y9"/>
<dbReference type="EMBL" id="FTNT01000007">
    <property type="protein sequence ID" value="SIS09435.1"/>
    <property type="molecule type" value="Genomic_DNA"/>
</dbReference>
<protein>
    <recommendedName>
        <fullName evidence="10 13">Deferrochelatase</fullName>
        <ecNumber evidence="13">1.11.1.-</ecNumber>
    </recommendedName>
    <alternativeName>
        <fullName evidence="11 13">Peroxidase EfeB</fullName>
    </alternativeName>
</protein>
<dbReference type="RefSeq" id="WP_076480189.1">
    <property type="nucleotide sequence ID" value="NZ_FTNT01000007.1"/>
</dbReference>
<keyword evidence="4 13" id="KW-0479">Metal-binding</keyword>
<dbReference type="InterPro" id="IPR011008">
    <property type="entry name" value="Dimeric_a/b-barrel"/>
</dbReference>
<reference evidence="16 17" key="1">
    <citation type="submission" date="2017-01" db="EMBL/GenBank/DDBJ databases">
        <authorList>
            <person name="Mah S.A."/>
            <person name="Swanson W.J."/>
            <person name="Moy G.W."/>
            <person name="Vacquier V.D."/>
        </authorList>
    </citation>
    <scope>NUCLEOTIDE SEQUENCE [LARGE SCALE GENOMIC DNA]</scope>
    <source>
        <strain evidence="16 17">CPCC 203464</strain>
    </source>
</reference>
<evidence type="ECO:0000259" key="15">
    <source>
        <dbReference type="Pfam" id="PF20628"/>
    </source>
</evidence>
<keyword evidence="7 13" id="KW-0408">Iron</keyword>
<dbReference type="GO" id="GO:0004325">
    <property type="term" value="F:ferrochelatase activity"/>
    <property type="evidence" value="ECO:0007669"/>
    <property type="project" value="UniProtKB-EC"/>
</dbReference>
<comment type="similarity">
    <text evidence="9 13">Belongs to the DyP-type peroxidase family.</text>
</comment>
<dbReference type="GO" id="GO:0046872">
    <property type="term" value="F:metal ion binding"/>
    <property type="evidence" value="ECO:0007669"/>
    <property type="project" value="UniProtKB-KW"/>
</dbReference>
<evidence type="ECO:0000256" key="4">
    <source>
        <dbReference type="ARBA" id="ARBA00022723"/>
    </source>
</evidence>
<keyword evidence="8" id="KW-0456">Lyase</keyword>
<feature type="chain" id="PRO_5039752883" description="Deferrochelatase" evidence="13">
    <location>
        <begin position="28"/>
        <end position="427"/>
    </location>
</feature>
<dbReference type="Pfam" id="PF04261">
    <property type="entry name" value="Dyp_perox_N"/>
    <property type="match status" value="1"/>
</dbReference>
<evidence type="ECO:0000256" key="3">
    <source>
        <dbReference type="ARBA" id="ARBA00022617"/>
    </source>
</evidence>